<protein>
    <recommendedName>
        <fullName evidence="1">Thioredoxin domain-containing protein</fullName>
    </recommendedName>
</protein>
<dbReference type="PANTHER" id="PTHR42852:SF13">
    <property type="entry name" value="PROTEIN DIPZ"/>
    <property type="match status" value="1"/>
</dbReference>
<dbReference type="GO" id="GO:0016491">
    <property type="term" value="F:oxidoreductase activity"/>
    <property type="evidence" value="ECO:0007669"/>
    <property type="project" value="InterPro"/>
</dbReference>
<evidence type="ECO:0000259" key="1">
    <source>
        <dbReference type="PROSITE" id="PS51352"/>
    </source>
</evidence>
<evidence type="ECO:0000313" key="3">
    <source>
        <dbReference type="Proteomes" id="UP000177325"/>
    </source>
</evidence>
<organism evidence="2 3">
    <name type="scientific">Candidatus Kaiserbacteria bacterium RIFCSPLOWO2_12_FULL_45_26</name>
    <dbReference type="NCBI Taxonomy" id="1798525"/>
    <lineage>
        <taxon>Bacteria</taxon>
        <taxon>Candidatus Kaiseribacteriota</taxon>
    </lineage>
</organism>
<dbReference type="SUPFAM" id="SSF52833">
    <property type="entry name" value="Thioredoxin-like"/>
    <property type="match status" value="1"/>
</dbReference>
<proteinExistence type="predicted"/>
<comment type="caution">
    <text evidence="2">The sequence shown here is derived from an EMBL/GenBank/DDBJ whole genome shotgun (WGS) entry which is preliminary data.</text>
</comment>
<dbReference type="InterPro" id="IPR013766">
    <property type="entry name" value="Thioredoxin_domain"/>
</dbReference>
<feature type="domain" description="Thioredoxin" evidence="1">
    <location>
        <begin position="16"/>
        <end position="180"/>
    </location>
</feature>
<dbReference type="Pfam" id="PF08534">
    <property type="entry name" value="Redoxin"/>
    <property type="match status" value="1"/>
</dbReference>
<dbReference type="Gene3D" id="3.40.30.10">
    <property type="entry name" value="Glutaredoxin"/>
    <property type="match status" value="1"/>
</dbReference>
<dbReference type="InterPro" id="IPR050553">
    <property type="entry name" value="Thioredoxin_ResA/DsbE_sf"/>
</dbReference>
<sequence>MSSYQKKVLGGLFLLLALGAVATYFIVSKSNNKINEDTVALFSNPEGEAPYTDLLGNPVSLEQYLGRTLVVATWASWSPFSTADLNTLSELSSEFSDEEVVFMAINRKESKEQAARFLQTLQNITGVVMVLDPRDAFYLTVGGYAMPEVVIYNRKGEVVEHFRGVANKADIKTVVESIINSK</sequence>
<dbReference type="Proteomes" id="UP000177325">
    <property type="component" value="Unassembled WGS sequence"/>
</dbReference>
<name>A0A1F6FGR4_9BACT</name>
<evidence type="ECO:0000313" key="2">
    <source>
        <dbReference type="EMBL" id="OGG85033.1"/>
    </source>
</evidence>
<dbReference type="AlphaFoldDB" id="A0A1F6FGR4"/>
<dbReference type="PANTHER" id="PTHR42852">
    <property type="entry name" value="THIOL:DISULFIDE INTERCHANGE PROTEIN DSBE"/>
    <property type="match status" value="1"/>
</dbReference>
<reference evidence="2 3" key="1">
    <citation type="journal article" date="2016" name="Nat. Commun.">
        <title>Thousands of microbial genomes shed light on interconnected biogeochemical processes in an aquifer system.</title>
        <authorList>
            <person name="Anantharaman K."/>
            <person name="Brown C.T."/>
            <person name="Hug L.A."/>
            <person name="Sharon I."/>
            <person name="Castelle C.J."/>
            <person name="Probst A.J."/>
            <person name="Thomas B.C."/>
            <person name="Singh A."/>
            <person name="Wilkins M.J."/>
            <person name="Karaoz U."/>
            <person name="Brodie E.L."/>
            <person name="Williams K.H."/>
            <person name="Hubbard S.S."/>
            <person name="Banfield J.F."/>
        </authorList>
    </citation>
    <scope>NUCLEOTIDE SEQUENCE [LARGE SCALE GENOMIC DNA]</scope>
</reference>
<gene>
    <name evidence="2" type="ORF">A3G90_03140</name>
</gene>
<accession>A0A1F6FGR4</accession>
<dbReference type="EMBL" id="MFMM01000001">
    <property type="protein sequence ID" value="OGG85033.1"/>
    <property type="molecule type" value="Genomic_DNA"/>
</dbReference>
<dbReference type="CDD" id="cd02966">
    <property type="entry name" value="TlpA_like_family"/>
    <property type="match status" value="1"/>
</dbReference>
<dbReference type="InterPro" id="IPR013740">
    <property type="entry name" value="Redoxin"/>
</dbReference>
<dbReference type="STRING" id="1798525.A3G90_03140"/>
<dbReference type="PROSITE" id="PS51352">
    <property type="entry name" value="THIOREDOXIN_2"/>
    <property type="match status" value="1"/>
</dbReference>
<dbReference type="InterPro" id="IPR036249">
    <property type="entry name" value="Thioredoxin-like_sf"/>
</dbReference>